<protein>
    <submittedName>
        <fullName evidence="12">Mechanosensitive ion channel</fullName>
    </submittedName>
</protein>
<comment type="subcellular location">
    <subcellularLocation>
        <location evidence="1">Cell membrane</location>
        <topology evidence="1">Multi-pass membrane protein</topology>
    </subcellularLocation>
</comment>
<evidence type="ECO:0000256" key="1">
    <source>
        <dbReference type="ARBA" id="ARBA00004651"/>
    </source>
</evidence>
<dbReference type="InterPro" id="IPR011014">
    <property type="entry name" value="MscS_channel_TM-2"/>
</dbReference>
<dbReference type="Gene3D" id="3.30.70.100">
    <property type="match status" value="1"/>
</dbReference>
<evidence type="ECO:0000256" key="3">
    <source>
        <dbReference type="ARBA" id="ARBA00022475"/>
    </source>
</evidence>
<dbReference type="Pfam" id="PF00924">
    <property type="entry name" value="MS_channel_2nd"/>
    <property type="match status" value="1"/>
</dbReference>
<evidence type="ECO:0000313" key="12">
    <source>
        <dbReference type="EMBL" id="MBS2549795.1"/>
    </source>
</evidence>
<dbReference type="Proteomes" id="UP000730482">
    <property type="component" value="Unassembled WGS sequence"/>
</dbReference>
<accession>A0ABS5KUX9</accession>
<dbReference type="EMBL" id="JAAFYZ010000082">
    <property type="protein sequence ID" value="MBS2549795.1"/>
    <property type="molecule type" value="Genomic_DNA"/>
</dbReference>
<dbReference type="InterPro" id="IPR010920">
    <property type="entry name" value="LSM_dom_sf"/>
</dbReference>
<feature type="compositionally biased region" description="Pro residues" evidence="7">
    <location>
        <begin position="21"/>
        <end position="35"/>
    </location>
</feature>
<dbReference type="Pfam" id="PF21082">
    <property type="entry name" value="MS_channel_3rd"/>
    <property type="match status" value="1"/>
</dbReference>
<dbReference type="SUPFAM" id="SSF50182">
    <property type="entry name" value="Sm-like ribonucleoproteins"/>
    <property type="match status" value="1"/>
</dbReference>
<dbReference type="InterPro" id="IPR006685">
    <property type="entry name" value="MscS_channel_2nd"/>
</dbReference>
<keyword evidence="13" id="KW-1185">Reference proteome</keyword>
<keyword evidence="5 8" id="KW-1133">Transmembrane helix</keyword>
<evidence type="ECO:0000256" key="4">
    <source>
        <dbReference type="ARBA" id="ARBA00022692"/>
    </source>
</evidence>
<evidence type="ECO:0000259" key="11">
    <source>
        <dbReference type="Pfam" id="PF21088"/>
    </source>
</evidence>
<evidence type="ECO:0000256" key="7">
    <source>
        <dbReference type="SAM" id="MobiDB-lite"/>
    </source>
</evidence>
<feature type="transmembrane region" description="Helical" evidence="8">
    <location>
        <begin position="55"/>
        <end position="74"/>
    </location>
</feature>
<keyword evidence="6 8" id="KW-0472">Membrane</keyword>
<evidence type="ECO:0000313" key="13">
    <source>
        <dbReference type="Proteomes" id="UP000730482"/>
    </source>
</evidence>
<sequence length="354" mass="37593">MSAAVSLIAAAHKSLASGGPSTPPTDPSTPPPPDPTGDLTTKVVKASNWFSDHSGVIISDTIAIVSIIIVSLLIRKVTLTFIRRTVEKAAMRAESKPGRFLENGLLMGAERRMQRTRALGGVLGSIASVTIMIIAALMIIQQLHISTGPILASVGGLSVAIGFGARDVVTDLLAGIFMIMEDQYGVGDFIDAGDAKGTVEEVGLRVTQLRDIDGVVWYVRNGTIKRIGNQSQGHARAIVDVPVSYTENPQRVRDVMVETAHQLFEDPMWKDSFLSEAPTVAGIESIEGDHMMMRVSMRTAPRKSSEVARELRSRLLAAFDETGVKVGVTAASGTNGAEDVVSIVPQPVKGPSTG</sequence>
<evidence type="ECO:0000256" key="5">
    <source>
        <dbReference type="ARBA" id="ARBA00022989"/>
    </source>
</evidence>
<gene>
    <name evidence="12" type="ORF">KGQ19_23295</name>
</gene>
<evidence type="ECO:0000256" key="8">
    <source>
        <dbReference type="SAM" id="Phobius"/>
    </source>
</evidence>
<feature type="domain" description="Mechanosensitive ion channel transmembrane helices 2/3" evidence="11">
    <location>
        <begin position="126"/>
        <end position="165"/>
    </location>
</feature>
<feature type="domain" description="Mechanosensitive ion channel MscS" evidence="9">
    <location>
        <begin position="167"/>
        <end position="229"/>
    </location>
</feature>
<comment type="similarity">
    <text evidence="2">Belongs to the MscS (TC 1.A.23) family.</text>
</comment>
<dbReference type="Pfam" id="PF21088">
    <property type="entry name" value="MS_channel_1st"/>
    <property type="match status" value="1"/>
</dbReference>
<evidence type="ECO:0000256" key="2">
    <source>
        <dbReference type="ARBA" id="ARBA00008017"/>
    </source>
</evidence>
<dbReference type="Gene3D" id="1.10.287.1260">
    <property type="match status" value="1"/>
</dbReference>
<organism evidence="12 13">
    <name type="scientific">Catenulispora pinistramenti</name>
    <dbReference type="NCBI Taxonomy" id="2705254"/>
    <lineage>
        <taxon>Bacteria</taxon>
        <taxon>Bacillati</taxon>
        <taxon>Actinomycetota</taxon>
        <taxon>Actinomycetes</taxon>
        <taxon>Catenulisporales</taxon>
        <taxon>Catenulisporaceae</taxon>
        <taxon>Catenulispora</taxon>
    </lineage>
</organism>
<dbReference type="PANTHER" id="PTHR30460">
    <property type="entry name" value="MODERATE CONDUCTANCE MECHANOSENSITIVE CHANNEL YBIO"/>
    <property type="match status" value="1"/>
</dbReference>
<dbReference type="InterPro" id="IPR045276">
    <property type="entry name" value="YbiO_bact"/>
</dbReference>
<reference evidence="12 13" key="1">
    <citation type="submission" date="2020-02" db="EMBL/GenBank/DDBJ databases">
        <title>Acidophilic actinobacteria isolated from forest soil.</title>
        <authorList>
            <person name="Golinska P."/>
        </authorList>
    </citation>
    <scope>NUCLEOTIDE SEQUENCE [LARGE SCALE GENOMIC DNA]</scope>
    <source>
        <strain evidence="12 13">NL8</strain>
    </source>
</reference>
<dbReference type="InterPro" id="IPR011066">
    <property type="entry name" value="MscS_channel_C_sf"/>
</dbReference>
<feature type="transmembrane region" description="Helical" evidence="8">
    <location>
        <begin position="118"/>
        <end position="140"/>
    </location>
</feature>
<evidence type="ECO:0000259" key="10">
    <source>
        <dbReference type="Pfam" id="PF21082"/>
    </source>
</evidence>
<dbReference type="Gene3D" id="2.30.30.60">
    <property type="match status" value="1"/>
</dbReference>
<evidence type="ECO:0000256" key="6">
    <source>
        <dbReference type="ARBA" id="ARBA00023136"/>
    </source>
</evidence>
<proteinExistence type="inferred from homology"/>
<dbReference type="PANTHER" id="PTHR30460:SF0">
    <property type="entry name" value="MODERATE CONDUCTANCE MECHANOSENSITIVE CHANNEL YBIO"/>
    <property type="match status" value="1"/>
</dbReference>
<name>A0ABS5KUX9_9ACTN</name>
<keyword evidence="4 8" id="KW-0812">Transmembrane</keyword>
<dbReference type="InterPro" id="IPR049278">
    <property type="entry name" value="MS_channel_C"/>
</dbReference>
<feature type="region of interest" description="Disordered" evidence="7">
    <location>
        <begin position="13"/>
        <end position="37"/>
    </location>
</feature>
<keyword evidence="3" id="KW-1003">Cell membrane</keyword>
<dbReference type="InterPro" id="IPR023408">
    <property type="entry name" value="MscS_beta-dom_sf"/>
</dbReference>
<feature type="domain" description="Mechanosensitive ion channel MscS C-terminal" evidence="10">
    <location>
        <begin position="239"/>
        <end position="325"/>
    </location>
</feature>
<comment type="caution">
    <text evidence="12">The sequence shown here is derived from an EMBL/GenBank/DDBJ whole genome shotgun (WGS) entry which is preliminary data.</text>
</comment>
<dbReference type="SUPFAM" id="SSF82689">
    <property type="entry name" value="Mechanosensitive channel protein MscS (YggB), C-terminal domain"/>
    <property type="match status" value="1"/>
</dbReference>
<dbReference type="SUPFAM" id="SSF82861">
    <property type="entry name" value="Mechanosensitive channel protein MscS (YggB), transmembrane region"/>
    <property type="match status" value="1"/>
</dbReference>
<dbReference type="InterPro" id="IPR049142">
    <property type="entry name" value="MS_channel_1st"/>
</dbReference>
<dbReference type="RefSeq" id="WP_212011480.1">
    <property type="nucleotide sequence ID" value="NZ_JAAFYZ010000082.1"/>
</dbReference>
<evidence type="ECO:0000259" key="9">
    <source>
        <dbReference type="Pfam" id="PF00924"/>
    </source>
</evidence>